<dbReference type="STRING" id="644352.J3PBP1"/>
<proteinExistence type="predicted"/>
<dbReference type="EMBL" id="GL385400">
    <property type="protein sequence ID" value="EJT71658.1"/>
    <property type="molecule type" value="Genomic_DNA"/>
</dbReference>
<dbReference type="PROSITE" id="PS50088">
    <property type="entry name" value="ANK_REPEAT"/>
    <property type="match status" value="6"/>
</dbReference>
<keyword evidence="1" id="KW-0040">ANK repeat</keyword>
<feature type="repeat" description="ANK" evidence="1">
    <location>
        <begin position="176"/>
        <end position="211"/>
    </location>
</feature>
<dbReference type="GeneID" id="20351370"/>
<reference evidence="2" key="2">
    <citation type="submission" date="2010-07" db="EMBL/GenBank/DDBJ databases">
        <authorList>
            <consortium name="The Broad Institute Genome Sequencing Platform"/>
            <consortium name="Broad Institute Genome Sequencing Center for Infectious Disease"/>
            <person name="Ma L.-J."/>
            <person name="Dead R."/>
            <person name="Young S."/>
            <person name="Zeng Q."/>
            <person name="Koehrsen M."/>
            <person name="Alvarado L."/>
            <person name="Berlin A."/>
            <person name="Chapman S.B."/>
            <person name="Chen Z."/>
            <person name="Freedman E."/>
            <person name="Gellesch M."/>
            <person name="Goldberg J."/>
            <person name="Griggs A."/>
            <person name="Gujja S."/>
            <person name="Heilman E.R."/>
            <person name="Heiman D."/>
            <person name="Hepburn T."/>
            <person name="Howarth C."/>
            <person name="Jen D."/>
            <person name="Larson L."/>
            <person name="Mehta T."/>
            <person name="Neiman D."/>
            <person name="Pearson M."/>
            <person name="Roberts A."/>
            <person name="Saif S."/>
            <person name="Shea T."/>
            <person name="Shenoy N."/>
            <person name="Sisk P."/>
            <person name="Stolte C."/>
            <person name="Sykes S."/>
            <person name="Walk T."/>
            <person name="White J."/>
            <person name="Yandava C."/>
            <person name="Haas B."/>
            <person name="Nusbaum C."/>
            <person name="Birren B."/>
        </authorList>
    </citation>
    <scope>NUCLEOTIDE SEQUENCE</scope>
    <source>
        <strain evidence="2">R3-111a-1</strain>
    </source>
</reference>
<dbReference type="AlphaFoldDB" id="J3PBP1"/>
<dbReference type="RefSeq" id="XP_009227055.1">
    <property type="nucleotide sequence ID" value="XM_009228791.1"/>
</dbReference>
<dbReference type="SUPFAM" id="SSF48403">
    <property type="entry name" value="Ankyrin repeat"/>
    <property type="match status" value="1"/>
</dbReference>
<name>J3PBP1_GAET3</name>
<protein>
    <submittedName>
        <fullName evidence="2 3">Uncharacterized protein</fullName>
    </submittedName>
</protein>
<dbReference type="Pfam" id="PF12796">
    <property type="entry name" value="Ank_2"/>
    <property type="match status" value="3"/>
</dbReference>
<evidence type="ECO:0000256" key="1">
    <source>
        <dbReference type="PROSITE-ProRule" id="PRU00023"/>
    </source>
</evidence>
<dbReference type="Gene3D" id="1.25.40.20">
    <property type="entry name" value="Ankyrin repeat-containing domain"/>
    <property type="match status" value="1"/>
</dbReference>
<dbReference type="PANTHER" id="PTHR24133">
    <property type="entry name" value="ANKYRIN DOMAIN-CONTAINING"/>
    <property type="match status" value="1"/>
</dbReference>
<dbReference type="PROSITE" id="PS50297">
    <property type="entry name" value="ANK_REP_REGION"/>
    <property type="match status" value="2"/>
</dbReference>
<dbReference type="HOGENOM" id="CLU_614857_0_0_1"/>
<dbReference type="EnsemblFungi" id="EJT71658">
    <property type="protein sequence ID" value="EJT71658"/>
    <property type="gene ID" value="GGTG_10912"/>
</dbReference>
<evidence type="ECO:0000313" key="4">
    <source>
        <dbReference type="Proteomes" id="UP000006039"/>
    </source>
</evidence>
<accession>J3PBP1</accession>
<gene>
    <name evidence="3" type="primary">20351370</name>
    <name evidence="2" type="ORF">GGTG_10912</name>
</gene>
<dbReference type="eggNOG" id="KOG4177">
    <property type="taxonomic scope" value="Eukaryota"/>
</dbReference>
<feature type="repeat" description="ANK" evidence="1">
    <location>
        <begin position="212"/>
        <end position="244"/>
    </location>
</feature>
<feature type="repeat" description="ANK" evidence="1">
    <location>
        <begin position="76"/>
        <end position="108"/>
    </location>
</feature>
<reference evidence="3" key="5">
    <citation type="submission" date="2018-04" db="UniProtKB">
        <authorList>
            <consortium name="EnsemblFungi"/>
        </authorList>
    </citation>
    <scope>IDENTIFICATION</scope>
    <source>
        <strain evidence="3">R3-111a-1</strain>
    </source>
</reference>
<evidence type="ECO:0000313" key="2">
    <source>
        <dbReference type="EMBL" id="EJT71658.1"/>
    </source>
</evidence>
<feature type="repeat" description="ANK" evidence="1">
    <location>
        <begin position="142"/>
        <end position="175"/>
    </location>
</feature>
<dbReference type="InterPro" id="IPR036770">
    <property type="entry name" value="Ankyrin_rpt-contain_sf"/>
</dbReference>
<dbReference type="InterPro" id="IPR002110">
    <property type="entry name" value="Ankyrin_rpt"/>
</dbReference>
<reference evidence="3" key="4">
    <citation type="journal article" date="2015" name="G3 (Bethesda)">
        <title>Genome sequences of three phytopathogenic species of the Magnaporthaceae family of fungi.</title>
        <authorList>
            <person name="Okagaki L.H."/>
            <person name="Nunes C.C."/>
            <person name="Sailsbery J."/>
            <person name="Clay B."/>
            <person name="Brown D."/>
            <person name="John T."/>
            <person name="Oh Y."/>
            <person name="Young N."/>
            <person name="Fitzgerald M."/>
            <person name="Haas B.J."/>
            <person name="Zeng Q."/>
            <person name="Young S."/>
            <person name="Adiconis X."/>
            <person name="Fan L."/>
            <person name="Levin J.Z."/>
            <person name="Mitchell T.K."/>
            <person name="Okubara P.A."/>
            <person name="Farman M.L."/>
            <person name="Kohn L.M."/>
            <person name="Birren B."/>
            <person name="Ma L.-J."/>
            <person name="Dean R.A."/>
        </authorList>
    </citation>
    <scope>NUCLEOTIDE SEQUENCE</scope>
    <source>
        <strain evidence="3">R3-111a-1</strain>
    </source>
</reference>
<feature type="repeat" description="ANK" evidence="1">
    <location>
        <begin position="282"/>
        <end position="314"/>
    </location>
</feature>
<feature type="repeat" description="ANK" evidence="1">
    <location>
        <begin position="315"/>
        <end position="347"/>
    </location>
</feature>
<reference evidence="4" key="1">
    <citation type="submission" date="2010-07" db="EMBL/GenBank/DDBJ databases">
        <title>The genome sequence of Gaeumannomyces graminis var. tritici strain R3-111a-1.</title>
        <authorList>
            <consortium name="The Broad Institute Genome Sequencing Platform"/>
            <person name="Ma L.-J."/>
            <person name="Dead R."/>
            <person name="Young S."/>
            <person name="Zeng Q."/>
            <person name="Koehrsen M."/>
            <person name="Alvarado L."/>
            <person name="Berlin A."/>
            <person name="Chapman S.B."/>
            <person name="Chen Z."/>
            <person name="Freedman E."/>
            <person name="Gellesch M."/>
            <person name="Goldberg J."/>
            <person name="Griggs A."/>
            <person name="Gujja S."/>
            <person name="Heilman E.R."/>
            <person name="Heiman D."/>
            <person name="Hepburn T."/>
            <person name="Howarth C."/>
            <person name="Jen D."/>
            <person name="Larson L."/>
            <person name="Mehta T."/>
            <person name="Neiman D."/>
            <person name="Pearson M."/>
            <person name="Roberts A."/>
            <person name="Saif S."/>
            <person name="Shea T."/>
            <person name="Shenoy N."/>
            <person name="Sisk P."/>
            <person name="Stolte C."/>
            <person name="Sykes S."/>
            <person name="Walk T."/>
            <person name="White J."/>
            <person name="Yandava C."/>
            <person name="Haas B."/>
            <person name="Nusbaum C."/>
            <person name="Birren B."/>
        </authorList>
    </citation>
    <scope>NUCLEOTIDE SEQUENCE [LARGE SCALE GENOMIC DNA]</scope>
    <source>
        <strain evidence="4">R3-111a-1</strain>
    </source>
</reference>
<reference evidence="2" key="3">
    <citation type="submission" date="2010-09" db="EMBL/GenBank/DDBJ databases">
        <title>Annotation of Gaeumannomyces graminis var. tritici R3-111a-1.</title>
        <authorList>
            <consortium name="The Broad Institute Genome Sequencing Platform"/>
            <person name="Ma L.-J."/>
            <person name="Dead R."/>
            <person name="Young S.K."/>
            <person name="Zeng Q."/>
            <person name="Gargeya S."/>
            <person name="Fitzgerald M."/>
            <person name="Haas B."/>
            <person name="Abouelleil A."/>
            <person name="Alvarado L."/>
            <person name="Arachchi H.M."/>
            <person name="Berlin A."/>
            <person name="Brown A."/>
            <person name="Chapman S.B."/>
            <person name="Chen Z."/>
            <person name="Dunbar C."/>
            <person name="Freedman E."/>
            <person name="Gearin G."/>
            <person name="Gellesch M."/>
            <person name="Goldberg J."/>
            <person name="Griggs A."/>
            <person name="Gujja S."/>
            <person name="Heiman D."/>
            <person name="Howarth C."/>
            <person name="Larson L."/>
            <person name="Lui A."/>
            <person name="MacDonald P.J.P."/>
            <person name="Mehta T."/>
            <person name="Montmayeur A."/>
            <person name="Murphy C."/>
            <person name="Neiman D."/>
            <person name="Pearson M."/>
            <person name="Priest M."/>
            <person name="Roberts A."/>
            <person name="Saif S."/>
            <person name="Shea T."/>
            <person name="Shenoy N."/>
            <person name="Sisk P."/>
            <person name="Stolte C."/>
            <person name="Sykes S."/>
            <person name="Yandava C."/>
            <person name="Wortman J."/>
            <person name="Nusbaum C."/>
            <person name="Birren B."/>
        </authorList>
    </citation>
    <scope>NUCLEOTIDE SEQUENCE</scope>
    <source>
        <strain evidence="2">R3-111a-1</strain>
    </source>
</reference>
<dbReference type="InterPro" id="IPR052391">
    <property type="entry name" value="E3_Ligase-Neurotoxin"/>
</dbReference>
<dbReference type="Proteomes" id="UP000006039">
    <property type="component" value="Unassembled WGS sequence"/>
</dbReference>
<organism evidence="2">
    <name type="scientific">Gaeumannomyces tritici (strain R3-111a-1)</name>
    <name type="common">Wheat and barley take-all root rot fungus</name>
    <name type="synonym">Gaeumannomyces graminis var. tritici</name>
    <dbReference type="NCBI Taxonomy" id="644352"/>
    <lineage>
        <taxon>Eukaryota</taxon>
        <taxon>Fungi</taxon>
        <taxon>Dikarya</taxon>
        <taxon>Ascomycota</taxon>
        <taxon>Pezizomycotina</taxon>
        <taxon>Sordariomycetes</taxon>
        <taxon>Sordariomycetidae</taxon>
        <taxon>Magnaporthales</taxon>
        <taxon>Magnaporthaceae</taxon>
        <taxon>Gaeumannomyces</taxon>
    </lineage>
</organism>
<dbReference type="SMART" id="SM00248">
    <property type="entry name" value="ANK"/>
    <property type="match status" value="9"/>
</dbReference>
<dbReference type="PANTHER" id="PTHR24133:SF40">
    <property type="entry name" value="ANKYRIN REPEAT DOMAIN 44"/>
    <property type="match status" value="1"/>
</dbReference>
<sequence length="404" mass="41846">MSSLHVAVYHGSLELTKALLEELKAEDHDLLSKCINLRLPTYGSPLFTACVEGHTELIDLLVGYGADLKQPPGPTSTRTILRQAIGIGNPAVIASLVRNGVDVNALDDSGGTPLNWALGQENVAAALQLLSLGADPNKPGDRGVTPLMTAAVGSRPSALVAPLVEAGADPEQRMDSGDTALTAAIIEGEDGGAEAVRELLRAGAAVDAPGRNGGLPLGWALARGLEDVARALLDAGATISGDRDTILHALVENGTPPAMLRLAVRLLEERSPGGAVSSRNARAETPLHLAAQAGDRAAALVLLDAGAEVNAETGGGLTPLCAARAGGHDEVADLLIERGADAEYAKRLRALEIEGVKYQIIVEEDCTEEEWEKIKAAAREQFLKKLGEGDQASLAGSGTSKTCF</sequence>
<keyword evidence="4" id="KW-1185">Reference proteome</keyword>
<evidence type="ECO:0000313" key="3">
    <source>
        <dbReference type="EnsemblFungi" id="EJT71658"/>
    </source>
</evidence>
<dbReference type="VEuPathDB" id="FungiDB:GGTG_10912"/>
<dbReference type="OrthoDB" id="195446at2759"/>